<dbReference type="PROSITE" id="PS50937">
    <property type="entry name" value="HTH_MERR_2"/>
    <property type="match status" value="1"/>
</dbReference>
<dbReference type="GO" id="GO:0008168">
    <property type="term" value="F:methyltransferase activity"/>
    <property type="evidence" value="ECO:0007669"/>
    <property type="project" value="UniProtKB-KW"/>
</dbReference>
<dbReference type="InterPro" id="IPR047057">
    <property type="entry name" value="MerR_fam"/>
</dbReference>
<dbReference type="InterPro" id="IPR025714">
    <property type="entry name" value="Methyltranfer_dom"/>
</dbReference>
<dbReference type="Proteomes" id="UP000481872">
    <property type="component" value="Unassembled WGS sequence"/>
</dbReference>
<keyword evidence="3" id="KW-0238">DNA-binding</keyword>
<evidence type="ECO:0000259" key="5">
    <source>
        <dbReference type="PROSITE" id="PS50937"/>
    </source>
</evidence>
<name>A0A6M0H3D1_9CLOT</name>
<keyword evidence="4" id="KW-0804">Transcription</keyword>
<dbReference type="EMBL" id="JAAGPU010000018">
    <property type="protein sequence ID" value="NEU05260.1"/>
    <property type="molecule type" value="Genomic_DNA"/>
</dbReference>
<dbReference type="InterPro" id="IPR029063">
    <property type="entry name" value="SAM-dependent_MTases_sf"/>
</dbReference>
<keyword evidence="1" id="KW-0678">Repressor</keyword>
<dbReference type="InterPro" id="IPR009061">
    <property type="entry name" value="DNA-bd_dom_put_sf"/>
</dbReference>
<dbReference type="AlphaFoldDB" id="A0A6M0H3D1"/>
<evidence type="ECO:0000313" key="6">
    <source>
        <dbReference type="EMBL" id="NEU05260.1"/>
    </source>
</evidence>
<dbReference type="InterPro" id="IPR000551">
    <property type="entry name" value="MerR-type_HTH_dom"/>
</dbReference>
<dbReference type="CDD" id="cd00592">
    <property type="entry name" value="HTH_MerR-like"/>
    <property type="match status" value="1"/>
</dbReference>
<keyword evidence="6" id="KW-0489">Methyltransferase</keyword>
<keyword evidence="7" id="KW-1185">Reference proteome</keyword>
<dbReference type="GO" id="GO:0003677">
    <property type="term" value="F:DNA binding"/>
    <property type="evidence" value="ECO:0007669"/>
    <property type="project" value="UniProtKB-KW"/>
</dbReference>
<dbReference type="GO" id="GO:0003700">
    <property type="term" value="F:DNA-binding transcription factor activity"/>
    <property type="evidence" value="ECO:0007669"/>
    <property type="project" value="InterPro"/>
</dbReference>
<dbReference type="RefSeq" id="WP_199870125.1">
    <property type="nucleotide sequence ID" value="NZ_JAAGPU010000018.1"/>
</dbReference>
<protein>
    <submittedName>
        <fullName evidence="6">Methyltransferase domain-containing protein</fullName>
    </submittedName>
</protein>
<feature type="domain" description="HTH merR-type" evidence="5">
    <location>
        <begin position="1"/>
        <end position="68"/>
    </location>
</feature>
<organism evidence="6 7">
    <name type="scientific">Clostridium senegalense</name>
    <dbReference type="NCBI Taxonomy" id="1465809"/>
    <lineage>
        <taxon>Bacteria</taxon>
        <taxon>Bacillati</taxon>
        <taxon>Bacillota</taxon>
        <taxon>Clostridia</taxon>
        <taxon>Eubacteriales</taxon>
        <taxon>Clostridiaceae</taxon>
        <taxon>Clostridium</taxon>
    </lineage>
</organism>
<keyword evidence="6" id="KW-0808">Transferase</keyword>
<dbReference type="Gene3D" id="1.10.1660.10">
    <property type="match status" value="1"/>
</dbReference>
<dbReference type="PANTHER" id="PTHR30204">
    <property type="entry name" value="REDOX-CYCLING DRUG-SENSING TRANSCRIPTIONAL ACTIVATOR SOXR"/>
    <property type="match status" value="1"/>
</dbReference>
<dbReference type="PANTHER" id="PTHR30204:SF69">
    <property type="entry name" value="MERR-FAMILY TRANSCRIPTIONAL REGULATOR"/>
    <property type="match status" value="1"/>
</dbReference>
<evidence type="ECO:0000256" key="1">
    <source>
        <dbReference type="ARBA" id="ARBA00022491"/>
    </source>
</evidence>
<reference evidence="6 7" key="1">
    <citation type="submission" date="2020-02" db="EMBL/GenBank/DDBJ databases">
        <title>Genome assembly of a novel Clostridium senegalense strain.</title>
        <authorList>
            <person name="Gupta T.B."/>
            <person name="Jauregui R."/>
            <person name="Maclean P."/>
            <person name="Nawarathana A."/>
            <person name="Brightwell G."/>
        </authorList>
    </citation>
    <scope>NUCLEOTIDE SEQUENCE [LARGE SCALE GENOMIC DNA]</scope>
    <source>
        <strain evidence="6 7">AGRFS4</strain>
    </source>
</reference>
<dbReference type="Pfam" id="PF13411">
    <property type="entry name" value="MerR_1"/>
    <property type="match status" value="1"/>
</dbReference>
<dbReference type="CDD" id="cd02440">
    <property type="entry name" value="AdoMet_MTases"/>
    <property type="match status" value="1"/>
</dbReference>
<dbReference type="Gene3D" id="3.40.50.150">
    <property type="entry name" value="Vaccinia Virus protein VP39"/>
    <property type="match status" value="1"/>
</dbReference>
<comment type="caution">
    <text evidence="6">The sequence shown here is derived from an EMBL/GenBank/DDBJ whole genome shotgun (WGS) entry which is preliminary data.</text>
</comment>
<evidence type="ECO:0000313" key="7">
    <source>
        <dbReference type="Proteomes" id="UP000481872"/>
    </source>
</evidence>
<sequence>MNTNEVCNLINISSKSLRVYEDYGIVIPKREKNNYRNYSKDDLLKLRTVKLLKELGFSLRDIKVLIDNNNCSSTQFIRSLYLQSKAIERKIYELKNIKSTLTKSIDKILVSKKDDIENNYFINDIDTILKENKSNRKQWVDMWGFDNKAVKFDKMVRDRSNDELGLFEKYDDILIKVRNEIIKYGAKKVIDIGCGTGNLCGELSGSIEVLGIDQSLEMILQAKNKYSNMNLKLGNFLYKPFQKNYFDIVVTTYAFHSLNHEEKKKAINNMLEYLNDDGKIIIIDFMFVNNKEKDKCREKLLSENKNQLWDVINNKYYTILDEFKNHITMLGYKIRTDHIINFTWLVEIEK</sequence>
<proteinExistence type="predicted"/>
<dbReference type="SUPFAM" id="SSF46955">
    <property type="entry name" value="Putative DNA-binding domain"/>
    <property type="match status" value="1"/>
</dbReference>
<dbReference type="SUPFAM" id="SSF53335">
    <property type="entry name" value="S-adenosyl-L-methionine-dependent methyltransferases"/>
    <property type="match status" value="1"/>
</dbReference>
<dbReference type="GO" id="GO:0032259">
    <property type="term" value="P:methylation"/>
    <property type="evidence" value="ECO:0007669"/>
    <property type="project" value="UniProtKB-KW"/>
</dbReference>
<dbReference type="SMART" id="SM00422">
    <property type="entry name" value="HTH_MERR"/>
    <property type="match status" value="1"/>
</dbReference>
<evidence type="ECO:0000256" key="4">
    <source>
        <dbReference type="ARBA" id="ARBA00023163"/>
    </source>
</evidence>
<evidence type="ECO:0000256" key="3">
    <source>
        <dbReference type="ARBA" id="ARBA00023125"/>
    </source>
</evidence>
<gene>
    <name evidence="6" type="ORF">G3M99_10425</name>
</gene>
<accession>A0A6M0H3D1</accession>
<keyword evidence="2" id="KW-0805">Transcription regulation</keyword>
<evidence type="ECO:0000256" key="2">
    <source>
        <dbReference type="ARBA" id="ARBA00023015"/>
    </source>
</evidence>
<dbReference type="Pfam" id="PF13847">
    <property type="entry name" value="Methyltransf_31"/>
    <property type="match status" value="1"/>
</dbReference>